<dbReference type="Proteomes" id="UP000466966">
    <property type="component" value="Unassembled WGS sequence"/>
</dbReference>
<gene>
    <name evidence="3" type="ORF">GRI99_13920</name>
</gene>
<comment type="caution">
    <text evidence="3">The sequence shown here is derived from an EMBL/GenBank/DDBJ whole genome shotgun (WGS) entry which is preliminary data.</text>
</comment>
<evidence type="ECO:0000313" key="3">
    <source>
        <dbReference type="EMBL" id="MXO72726.1"/>
    </source>
</evidence>
<accession>A0A844Z0E2</accession>
<protein>
    <submittedName>
        <fullName evidence="3">Uncharacterized protein</fullName>
    </submittedName>
</protein>
<name>A0A844Z0E2_9SPHN</name>
<dbReference type="OrthoDB" id="7503769at2"/>
<evidence type="ECO:0000313" key="4">
    <source>
        <dbReference type="Proteomes" id="UP000466966"/>
    </source>
</evidence>
<sequence>MMRAALSAVALAAASLALTAVPLRAQDPTAFEYRAVTGRSVEALDPTKAYLLVEAPGMILSTWLVMPDEAQRAEWERQRQAALAEAVAAFPGRLVSYKRDHETWANSRGRRRAEPEQPIEPSNENFAWPELESRRMFTIGPQNRIASESEYSLWLYEVPAGEIIFRGLGMGAFGDCACLGTLAFATQPGKVTAVRIAYAPLDSEGRRIDRFPGGSNSLDISTRSGVIIEPPSDYALDPRIPREMITVPEFRLVEAIPNWFGQTVNRVQPYPGLFSYDGTRMVDLRRGAQAPVVEALEEAAQESAAE</sequence>
<feature type="chain" id="PRO_5032760249" evidence="2">
    <location>
        <begin position="26"/>
        <end position="306"/>
    </location>
</feature>
<feature type="signal peptide" evidence="2">
    <location>
        <begin position="1"/>
        <end position="25"/>
    </location>
</feature>
<dbReference type="AlphaFoldDB" id="A0A844Z0E2"/>
<dbReference type="EMBL" id="WTYV01000006">
    <property type="protein sequence ID" value="MXO72726.1"/>
    <property type="molecule type" value="Genomic_DNA"/>
</dbReference>
<organism evidence="3 4">
    <name type="scientific">Alteraurantiacibacter buctensis</name>
    <dbReference type="NCBI Taxonomy" id="1503981"/>
    <lineage>
        <taxon>Bacteria</taxon>
        <taxon>Pseudomonadati</taxon>
        <taxon>Pseudomonadota</taxon>
        <taxon>Alphaproteobacteria</taxon>
        <taxon>Sphingomonadales</taxon>
        <taxon>Erythrobacteraceae</taxon>
        <taxon>Alteraurantiacibacter</taxon>
    </lineage>
</organism>
<keyword evidence="4" id="KW-1185">Reference proteome</keyword>
<feature type="region of interest" description="Disordered" evidence="1">
    <location>
        <begin position="105"/>
        <end position="125"/>
    </location>
</feature>
<dbReference type="RefSeq" id="WP_160772667.1">
    <property type="nucleotide sequence ID" value="NZ_WTYV01000006.1"/>
</dbReference>
<reference evidence="3 4" key="1">
    <citation type="submission" date="2019-12" db="EMBL/GenBank/DDBJ databases">
        <title>Genomic-based taxomic classification of the family Erythrobacteraceae.</title>
        <authorList>
            <person name="Xu L."/>
        </authorList>
    </citation>
    <scope>NUCLEOTIDE SEQUENCE [LARGE SCALE GENOMIC DNA]</scope>
    <source>
        <strain evidence="3 4">M0322</strain>
    </source>
</reference>
<evidence type="ECO:0000256" key="1">
    <source>
        <dbReference type="SAM" id="MobiDB-lite"/>
    </source>
</evidence>
<evidence type="ECO:0000256" key="2">
    <source>
        <dbReference type="SAM" id="SignalP"/>
    </source>
</evidence>
<proteinExistence type="predicted"/>
<keyword evidence="2" id="KW-0732">Signal</keyword>